<sequence length="1004" mass="110992">MDNMVPDPSPALPPSIPEIQAQIDHLEAAHKAKNYPLSGRIIHLCHHLPVEITRVLPRPTATSDGTHSIEGSPRLDGDGFNSARASFSASATAGVLSPPRIPEFKEPDSVSRVTEDLSWKLASRRGHTAMISGMRSLSTTHEQVVVAWTGDIMQEWTDQQDLPKPQETKPAPVASGRAPGTSTPKKMMPAMQRTYSVAGTAPGEDTPSQGDLQAAAPPIQQGKVDDGRPSIPSSNQHAVYLPELTTKEKHGLEIELDKFSSYEVEKEGDGKMSYVPVFVPREEARGHYEGYCKTTLWPLFHYLLWQDSPVPTPSPDPMWIHYQAVNKRFAERVAQIYKPGDLIIVHDYHLLLVPKMIREMLGQHSPEHGAQEEKVVMPESTEQTTLAEDARSPQTADGKPASPGKLGNLGGEPREQGEIAIGMFIHTPWPSSEIFRCLPKRKEILDGMLGANLVCFQTYSYSRHFTSTCIRVCGYESTAGGIDANGQVTAVSYCPIGVDAQRVMQDRDRAGVDPKISALRALYKNKKIIVGREKLDVAKGVYNKLQAFEKFLEIYPEWRGKVVLIQVTTPALSESPNLETKVAELVSHINNQYGTLDFVPVHHYHQAIDRDEYFGLLSVADLALITSLRDGMNTTSMEYVLCQDKTGKSPLVLSEFMGTASSFQAALQINPHDLLGVARAINKGLAMSTEEKENRHALMLESVKSHTSHTWARTLLKQLLENVGLEHTAHQTPALDRNALAKAYKKAHKRLLLFDYDGTLTPIVKVPSQAIPTERTRNAIAALAKDPKNVVWLISGRDGEFLDEHWGGIPNLGLSAEHGSFVKGPGATEWTNMTEHMDMSWMSEVEEIFRYYTERTSGSTIEVKKASITWHWRQCDPTFKNVECRVLAINKGEIVKKIIYQNPDADFLFCAGDDKTDEEMFRQAKAVFPSGGRIPGQKVTMGAPIAVTSIMDEEEAEKLPEVEIALTPEGTFATAVGPPSKKTLASSHLTSPEEVVYAMESILQ</sequence>
<gene>
    <name evidence="1" type="ORF">QFC21_007288</name>
</gene>
<evidence type="ECO:0000313" key="1">
    <source>
        <dbReference type="EMBL" id="KAJ9091225.1"/>
    </source>
</evidence>
<name>A0ACC2UVY2_9TREE</name>
<accession>A0ACC2UVY2</accession>
<dbReference type="EMBL" id="JASBWT010000059">
    <property type="protein sequence ID" value="KAJ9091225.1"/>
    <property type="molecule type" value="Genomic_DNA"/>
</dbReference>
<comment type="caution">
    <text evidence="1">The sequence shown here is derived from an EMBL/GenBank/DDBJ whole genome shotgun (WGS) entry which is preliminary data.</text>
</comment>
<proteinExistence type="predicted"/>
<organism evidence="1 2">
    <name type="scientific">Naganishia friedmannii</name>
    <dbReference type="NCBI Taxonomy" id="89922"/>
    <lineage>
        <taxon>Eukaryota</taxon>
        <taxon>Fungi</taxon>
        <taxon>Dikarya</taxon>
        <taxon>Basidiomycota</taxon>
        <taxon>Agaricomycotina</taxon>
        <taxon>Tremellomycetes</taxon>
        <taxon>Filobasidiales</taxon>
        <taxon>Filobasidiaceae</taxon>
        <taxon>Naganishia</taxon>
    </lineage>
</organism>
<dbReference type="Proteomes" id="UP001227268">
    <property type="component" value="Unassembled WGS sequence"/>
</dbReference>
<reference evidence="1" key="1">
    <citation type="submission" date="2023-04" db="EMBL/GenBank/DDBJ databases">
        <title>Draft Genome sequencing of Naganishia species isolated from polar environments using Oxford Nanopore Technology.</title>
        <authorList>
            <person name="Leo P."/>
            <person name="Venkateswaran K."/>
        </authorList>
    </citation>
    <scope>NUCLEOTIDE SEQUENCE</scope>
    <source>
        <strain evidence="1">MNA-CCFEE 5423</strain>
    </source>
</reference>
<keyword evidence="2" id="KW-1185">Reference proteome</keyword>
<evidence type="ECO:0000313" key="2">
    <source>
        <dbReference type="Proteomes" id="UP001227268"/>
    </source>
</evidence>
<protein>
    <submittedName>
        <fullName evidence="1">Uncharacterized protein</fullName>
    </submittedName>
</protein>